<keyword evidence="3" id="KW-0862">Zinc</keyword>
<keyword evidence="7" id="KW-0539">Nucleus</keyword>
<keyword evidence="2" id="KW-0479">Metal-binding</keyword>
<dbReference type="GO" id="GO:0000981">
    <property type="term" value="F:DNA-binding transcription factor activity, RNA polymerase II-specific"/>
    <property type="evidence" value="ECO:0007669"/>
    <property type="project" value="InterPro"/>
</dbReference>
<keyword evidence="4" id="KW-0805">Transcription regulation</keyword>
<dbReference type="SUPFAM" id="SSF57701">
    <property type="entry name" value="Zn2/Cys6 DNA-binding domain"/>
    <property type="match status" value="1"/>
</dbReference>
<evidence type="ECO:0000256" key="3">
    <source>
        <dbReference type="ARBA" id="ARBA00022833"/>
    </source>
</evidence>
<evidence type="ECO:0000256" key="5">
    <source>
        <dbReference type="ARBA" id="ARBA00023125"/>
    </source>
</evidence>
<dbReference type="OrthoDB" id="189997at2759"/>
<dbReference type="Pfam" id="PF00172">
    <property type="entry name" value="Zn_clus"/>
    <property type="match status" value="1"/>
</dbReference>
<dbReference type="PANTHER" id="PTHR47782">
    <property type="entry name" value="ZN(II)2CYS6 TRANSCRIPTION FACTOR (EUROFUNG)-RELATED"/>
    <property type="match status" value="1"/>
</dbReference>
<dbReference type="AlphaFoldDB" id="A0A084ASJ0"/>
<dbReference type="SMART" id="SM00066">
    <property type="entry name" value="GAL4"/>
    <property type="match status" value="1"/>
</dbReference>
<evidence type="ECO:0000313" key="10">
    <source>
        <dbReference type="Proteomes" id="UP000028045"/>
    </source>
</evidence>
<accession>A0A084ASJ0</accession>
<dbReference type="Proteomes" id="UP000028045">
    <property type="component" value="Unassembled WGS sequence"/>
</dbReference>
<reference evidence="9 10" key="1">
    <citation type="journal article" date="2014" name="BMC Genomics">
        <title>Comparative genome sequencing reveals chemotype-specific gene clusters in the toxigenic black mold Stachybotrys.</title>
        <authorList>
            <person name="Semeiks J."/>
            <person name="Borek D."/>
            <person name="Otwinowski Z."/>
            <person name="Grishin N.V."/>
        </authorList>
    </citation>
    <scope>NUCLEOTIDE SEQUENCE [LARGE SCALE GENOMIC DNA]</scope>
    <source>
        <strain evidence="10">CBS 109288 / IBT 7711</strain>
    </source>
</reference>
<name>A0A084ASJ0_STACB</name>
<dbReference type="InterPro" id="IPR052202">
    <property type="entry name" value="Yeast_MetPath_Reg"/>
</dbReference>
<dbReference type="CDD" id="cd00067">
    <property type="entry name" value="GAL4"/>
    <property type="match status" value="1"/>
</dbReference>
<keyword evidence="10" id="KW-1185">Reference proteome</keyword>
<evidence type="ECO:0000256" key="4">
    <source>
        <dbReference type="ARBA" id="ARBA00023015"/>
    </source>
</evidence>
<dbReference type="GO" id="GO:0008270">
    <property type="term" value="F:zinc ion binding"/>
    <property type="evidence" value="ECO:0007669"/>
    <property type="project" value="InterPro"/>
</dbReference>
<dbReference type="Gene3D" id="4.10.240.10">
    <property type="entry name" value="Zn(2)-C6 fungal-type DNA-binding domain"/>
    <property type="match status" value="1"/>
</dbReference>
<dbReference type="HOGENOM" id="CLU_012331_4_0_1"/>
<dbReference type="PROSITE" id="PS00463">
    <property type="entry name" value="ZN2_CY6_FUNGAL_1"/>
    <property type="match status" value="1"/>
</dbReference>
<dbReference type="GO" id="GO:0045944">
    <property type="term" value="P:positive regulation of transcription by RNA polymerase II"/>
    <property type="evidence" value="ECO:0007669"/>
    <property type="project" value="TreeGrafter"/>
</dbReference>
<dbReference type="PANTHER" id="PTHR47782:SF12">
    <property type="entry name" value="ZN(II)2CYS6 TRANSCRIPTION FACTOR (EUROFUNG)"/>
    <property type="match status" value="1"/>
</dbReference>
<protein>
    <recommendedName>
        <fullName evidence="8">Zn(2)-C6 fungal-type domain-containing protein</fullName>
    </recommendedName>
</protein>
<evidence type="ECO:0000259" key="8">
    <source>
        <dbReference type="PROSITE" id="PS50048"/>
    </source>
</evidence>
<evidence type="ECO:0000256" key="6">
    <source>
        <dbReference type="ARBA" id="ARBA00023163"/>
    </source>
</evidence>
<organism evidence="9 10">
    <name type="scientific">Stachybotrys chartarum (strain CBS 109288 / IBT 7711)</name>
    <name type="common">Toxic black mold</name>
    <name type="synonym">Stilbospora chartarum</name>
    <dbReference type="NCBI Taxonomy" id="1280523"/>
    <lineage>
        <taxon>Eukaryota</taxon>
        <taxon>Fungi</taxon>
        <taxon>Dikarya</taxon>
        <taxon>Ascomycota</taxon>
        <taxon>Pezizomycotina</taxon>
        <taxon>Sordariomycetes</taxon>
        <taxon>Hypocreomycetidae</taxon>
        <taxon>Hypocreales</taxon>
        <taxon>Stachybotryaceae</taxon>
        <taxon>Stachybotrys</taxon>
    </lineage>
</organism>
<keyword evidence="6" id="KW-0804">Transcription</keyword>
<dbReference type="EMBL" id="KL648584">
    <property type="protein sequence ID" value="KEY68269.1"/>
    <property type="molecule type" value="Genomic_DNA"/>
</dbReference>
<keyword evidence="5" id="KW-0238">DNA-binding</keyword>
<evidence type="ECO:0000256" key="1">
    <source>
        <dbReference type="ARBA" id="ARBA00004123"/>
    </source>
</evidence>
<dbReference type="InterPro" id="IPR001138">
    <property type="entry name" value="Zn2Cys6_DnaBD"/>
</dbReference>
<evidence type="ECO:0000256" key="7">
    <source>
        <dbReference type="ARBA" id="ARBA00023242"/>
    </source>
</evidence>
<evidence type="ECO:0000256" key="2">
    <source>
        <dbReference type="ARBA" id="ARBA00022723"/>
    </source>
</evidence>
<dbReference type="GO" id="GO:0005634">
    <property type="term" value="C:nucleus"/>
    <property type="evidence" value="ECO:0007669"/>
    <property type="project" value="UniProtKB-SubCell"/>
</dbReference>
<comment type="subcellular location">
    <subcellularLocation>
        <location evidence="1">Nucleus</location>
    </subcellularLocation>
</comment>
<sequence length="619" mass="69666">MEVDGHDPAPSASNIVVAEGESLLNRPFESNRRSRVSLACQRCKHRKQKCNGDRPSCGRCLKLNVPCHYVMPAYPKPVQAKIYIKALEDRVAELETILKNGGDRSVSRDHWAGATGGFDDADSPGQDDIQPLVNAVRDLSLDVAGSYIGGASMISLGRVLGTALAGRPLLTLPPTSPEDMNSGQAASIDSHPSYLGSGGFSLISQMSNEMAESMLHAYLKHTRTNFPIIFSYEVLDLHQRRHDLNDVYEESILQLIYGLGGHFLEKTCESKPSYDAEQYYFAALEERDTILRLGDTRALTYLLLLGQHNAEGTWGLLPLDVDEDTQDLEVLWKATEQDRSVPPSPPTSMSTLIHLLRLKRIDAEIQHAIYRVDRIEGSQEICIKTNAFIDKLHAWKTAIPQQKLNQEMMENQVYLSYDSYMAGYYKTFRTLLQPRLYEKNVPERYLELCAEACRGVCQTYKRLHTKLPIAFTSLSLQSVFLAGLTLIYCMWIDTSNSRAFNNHGALTDCSIMLYVMAERWQVGRKYRDLFELVKKSVLETIEEGQHAPRSAVASLKNGMQTSLQQLQTNKVVENVADDLEQMISDMTGEPVSAWHDEASFSWTFDEASTIFEQVEWEPS</sequence>
<proteinExistence type="predicted"/>
<evidence type="ECO:0000313" key="9">
    <source>
        <dbReference type="EMBL" id="KEY68269.1"/>
    </source>
</evidence>
<dbReference type="PROSITE" id="PS50048">
    <property type="entry name" value="ZN2_CY6_FUNGAL_2"/>
    <property type="match status" value="1"/>
</dbReference>
<dbReference type="InterPro" id="IPR036864">
    <property type="entry name" value="Zn2-C6_fun-type_DNA-bd_sf"/>
</dbReference>
<dbReference type="GO" id="GO:0043565">
    <property type="term" value="F:sequence-specific DNA binding"/>
    <property type="evidence" value="ECO:0007669"/>
    <property type="project" value="TreeGrafter"/>
</dbReference>
<gene>
    <name evidence="9" type="ORF">S7711_07023</name>
</gene>
<dbReference type="CDD" id="cd12148">
    <property type="entry name" value="fungal_TF_MHR"/>
    <property type="match status" value="1"/>
</dbReference>
<feature type="domain" description="Zn(2)-C6 fungal-type" evidence="8">
    <location>
        <begin position="39"/>
        <end position="69"/>
    </location>
</feature>